<dbReference type="EMBL" id="QJKJ01009688">
    <property type="protein sequence ID" value="RDX75898.1"/>
    <property type="molecule type" value="Genomic_DNA"/>
</dbReference>
<dbReference type="OrthoDB" id="1747743at2759"/>
<feature type="compositionally biased region" description="Polar residues" evidence="1">
    <location>
        <begin position="48"/>
        <end position="57"/>
    </location>
</feature>
<name>A0A371FC77_MUCPR</name>
<dbReference type="Proteomes" id="UP000257109">
    <property type="component" value="Unassembled WGS sequence"/>
</dbReference>
<keyword evidence="3" id="KW-1185">Reference proteome</keyword>
<organism evidence="2 3">
    <name type="scientific">Mucuna pruriens</name>
    <name type="common">Velvet bean</name>
    <name type="synonym">Dolichos pruriens</name>
    <dbReference type="NCBI Taxonomy" id="157652"/>
    <lineage>
        <taxon>Eukaryota</taxon>
        <taxon>Viridiplantae</taxon>
        <taxon>Streptophyta</taxon>
        <taxon>Embryophyta</taxon>
        <taxon>Tracheophyta</taxon>
        <taxon>Spermatophyta</taxon>
        <taxon>Magnoliopsida</taxon>
        <taxon>eudicotyledons</taxon>
        <taxon>Gunneridae</taxon>
        <taxon>Pentapetalae</taxon>
        <taxon>rosids</taxon>
        <taxon>fabids</taxon>
        <taxon>Fabales</taxon>
        <taxon>Fabaceae</taxon>
        <taxon>Papilionoideae</taxon>
        <taxon>50 kb inversion clade</taxon>
        <taxon>NPAAA clade</taxon>
        <taxon>indigoferoid/millettioid clade</taxon>
        <taxon>Phaseoleae</taxon>
        <taxon>Mucuna</taxon>
    </lineage>
</organism>
<evidence type="ECO:0000313" key="2">
    <source>
        <dbReference type="EMBL" id="RDX75898.1"/>
    </source>
</evidence>
<evidence type="ECO:0000256" key="1">
    <source>
        <dbReference type="SAM" id="MobiDB-lite"/>
    </source>
</evidence>
<feature type="region of interest" description="Disordered" evidence="1">
    <location>
        <begin position="42"/>
        <end position="80"/>
    </location>
</feature>
<dbReference type="PANTHER" id="PTHR35046">
    <property type="entry name" value="ZINC KNUCKLE (CCHC-TYPE) FAMILY PROTEIN"/>
    <property type="match status" value="1"/>
</dbReference>
<dbReference type="AlphaFoldDB" id="A0A371FC77"/>
<feature type="compositionally biased region" description="Basic and acidic residues" evidence="1">
    <location>
        <begin position="59"/>
        <end position="69"/>
    </location>
</feature>
<reference evidence="2" key="1">
    <citation type="submission" date="2018-05" db="EMBL/GenBank/DDBJ databases">
        <title>Draft genome of Mucuna pruriens seed.</title>
        <authorList>
            <person name="Nnadi N.E."/>
            <person name="Vos R."/>
            <person name="Hasami M.H."/>
            <person name="Devisetty U.K."/>
            <person name="Aguiy J.C."/>
        </authorList>
    </citation>
    <scope>NUCLEOTIDE SEQUENCE [LARGE SCALE GENOMIC DNA]</scope>
    <source>
        <strain evidence="2">JCA_2017</strain>
    </source>
</reference>
<feature type="non-terminal residue" evidence="2">
    <location>
        <position position="1"/>
    </location>
</feature>
<accession>A0A371FC77</accession>
<evidence type="ECO:0000313" key="3">
    <source>
        <dbReference type="Proteomes" id="UP000257109"/>
    </source>
</evidence>
<proteinExistence type="predicted"/>
<gene>
    <name evidence="2" type="ORF">CR513_44186</name>
</gene>
<evidence type="ECO:0008006" key="4">
    <source>
        <dbReference type="Google" id="ProtNLM"/>
    </source>
</evidence>
<dbReference type="PANTHER" id="PTHR35046:SF9">
    <property type="entry name" value="RNA-DIRECTED DNA POLYMERASE"/>
    <property type="match status" value="1"/>
</dbReference>
<protein>
    <recommendedName>
        <fullName evidence="4">CCHC-type domain-containing protein</fullName>
    </recommendedName>
</protein>
<comment type="caution">
    <text evidence="2">The sequence shown here is derived from an EMBL/GenBank/DDBJ whole genome shotgun (WGS) entry which is preliminary data.</text>
</comment>
<sequence>MCYSPMRQQWLNRVIQDIVELYHYATMDDLVHQAIRVEAQQKRHLTSRKSYPNSPSNWKGKEKRKEMPIKGKSPKKGVPCPKVEKRRVRCLVYNIKCIKCLGKGHTVSQCPNKRSMIMQEDGTVDNDSPRIDSLSISDSYASNVYLPDEEGDLLMVRWERMMTQRENVFHSRCNVVGQLCSIIIDGGININVASLRLVEKLKLPTLAHPKP</sequence>